<keyword evidence="2" id="KW-1185">Reference proteome</keyword>
<reference evidence="1" key="2">
    <citation type="submission" date="2022-01" db="EMBL/GenBank/DDBJ databases">
        <authorList>
            <person name="Yamashiro T."/>
            <person name="Shiraishi A."/>
            <person name="Satake H."/>
            <person name="Nakayama K."/>
        </authorList>
    </citation>
    <scope>NUCLEOTIDE SEQUENCE</scope>
</reference>
<sequence length="88" mass="9770">MLQKETLHDVFGTEGCRYRVLQSFSAERIKQGNERVLSLFATSRSNGVGLKRYHIVPFGELNGVPVALVARSGVISKSTDRIRVSYDG</sequence>
<comment type="caution">
    <text evidence="1">The sequence shown here is derived from an EMBL/GenBank/DDBJ whole genome shotgun (WGS) entry which is preliminary data.</text>
</comment>
<dbReference type="Proteomes" id="UP001151760">
    <property type="component" value="Unassembled WGS sequence"/>
</dbReference>
<reference evidence="1" key="1">
    <citation type="journal article" date="2022" name="Int. J. Mol. Sci.">
        <title>Draft Genome of Tanacetum Coccineum: Genomic Comparison of Closely Related Tanacetum-Family Plants.</title>
        <authorList>
            <person name="Yamashiro T."/>
            <person name="Shiraishi A."/>
            <person name="Nakayama K."/>
            <person name="Satake H."/>
        </authorList>
    </citation>
    <scope>NUCLEOTIDE SEQUENCE</scope>
</reference>
<gene>
    <name evidence="1" type="ORF">Tco_1082030</name>
</gene>
<name>A0ABQ5HZK5_9ASTR</name>
<evidence type="ECO:0000313" key="2">
    <source>
        <dbReference type="Proteomes" id="UP001151760"/>
    </source>
</evidence>
<protein>
    <submittedName>
        <fullName evidence="1">Uncharacterized protein</fullName>
    </submittedName>
</protein>
<organism evidence="1 2">
    <name type="scientific">Tanacetum coccineum</name>
    <dbReference type="NCBI Taxonomy" id="301880"/>
    <lineage>
        <taxon>Eukaryota</taxon>
        <taxon>Viridiplantae</taxon>
        <taxon>Streptophyta</taxon>
        <taxon>Embryophyta</taxon>
        <taxon>Tracheophyta</taxon>
        <taxon>Spermatophyta</taxon>
        <taxon>Magnoliopsida</taxon>
        <taxon>eudicotyledons</taxon>
        <taxon>Gunneridae</taxon>
        <taxon>Pentapetalae</taxon>
        <taxon>asterids</taxon>
        <taxon>campanulids</taxon>
        <taxon>Asterales</taxon>
        <taxon>Asteraceae</taxon>
        <taxon>Asteroideae</taxon>
        <taxon>Anthemideae</taxon>
        <taxon>Anthemidinae</taxon>
        <taxon>Tanacetum</taxon>
    </lineage>
</organism>
<proteinExistence type="predicted"/>
<dbReference type="EMBL" id="BQNB010020180">
    <property type="protein sequence ID" value="GJT93185.1"/>
    <property type="molecule type" value="Genomic_DNA"/>
</dbReference>
<evidence type="ECO:0000313" key="1">
    <source>
        <dbReference type="EMBL" id="GJT93185.1"/>
    </source>
</evidence>
<accession>A0ABQ5HZK5</accession>